<dbReference type="InterPro" id="IPR032675">
    <property type="entry name" value="LRR_dom_sf"/>
</dbReference>
<dbReference type="AlphaFoldDB" id="A0A5C7ITJ9"/>
<dbReference type="Gene3D" id="3.80.10.10">
    <property type="entry name" value="Ribonuclease Inhibitor"/>
    <property type="match status" value="2"/>
</dbReference>
<dbReference type="Proteomes" id="UP000323000">
    <property type="component" value="Chromosome 1"/>
</dbReference>
<organism evidence="5 6">
    <name type="scientific">Acer yangbiense</name>
    <dbReference type="NCBI Taxonomy" id="1000413"/>
    <lineage>
        <taxon>Eukaryota</taxon>
        <taxon>Viridiplantae</taxon>
        <taxon>Streptophyta</taxon>
        <taxon>Embryophyta</taxon>
        <taxon>Tracheophyta</taxon>
        <taxon>Spermatophyta</taxon>
        <taxon>Magnoliopsida</taxon>
        <taxon>eudicotyledons</taxon>
        <taxon>Gunneridae</taxon>
        <taxon>Pentapetalae</taxon>
        <taxon>rosids</taxon>
        <taxon>malvids</taxon>
        <taxon>Sapindales</taxon>
        <taxon>Sapindaceae</taxon>
        <taxon>Hippocastanoideae</taxon>
        <taxon>Acereae</taxon>
        <taxon>Acer</taxon>
    </lineage>
</organism>
<evidence type="ECO:0000256" key="3">
    <source>
        <dbReference type="SAM" id="MobiDB-lite"/>
    </source>
</evidence>
<feature type="compositionally biased region" description="Basic and acidic residues" evidence="3">
    <location>
        <begin position="489"/>
        <end position="503"/>
    </location>
</feature>
<feature type="domain" description="C-JID" evidence="4">
    <location>
        <begin position="350"/>
        <end position="488"/>
    </location>
</feature>
<dbReference type="InterPro" id="IPR001611">
    <property type="entry name" value="Leu-rich_rpt"/>
</dbReference>
<keyword evidence="2" id="KW-0677">Repeat</keyword>
<dbReference type="InterPro" id="IPR045344">
    <property type="entry name" value="C-JID"/>
</dbReference>
<evidence type="ECO:0000259" key="4">
    <source>
        <dbReference type="Pfam" id="PF20160"/>
    </source>
</evidence>
<feature type="region of interest" description="Disordered" evidence="3">
    <location>
        <begin position="489"/>
        <end position="520"/>
    </location>
</feature>
<reference evidence="6" key="1">
    <citation type="journal article" date="2019" name="Gigascience">
        <title>De novo genome assembly of the endangered Acer yangbiense, a plant species with extremely small populations endemic to Yunnan Province, China.</title>
        <authorList>
            <person name="Yang J."/>
            <person name="Wariss H.M."/>
            <person name="Tao L."/>
            <person name="Zhang R."/>
            <person name="Yun Q."/>
            <person name="Hollingsworth P."/>
            <person name="Dao Z."/>
            <person name="Luo G."/>
            <person name="Guo H."/>
            <person name="Ma Y."/>
            <person name="Sun W."/>
        </authorList>
    </citation>
    <scope>NUCLEOTIDE SEQUENCE [LARGE SCALE GENOMIC DNA]</scope>
    <source>
        <strain evidence="6">cv. Malutang</strain>
    </source>
</reference>
<evidence type="ECO:0000313" key="6">
    <source>
        <dbReference type="Proteomes" id="UP000323000"/>
    </source>
</evidence>
<keyword evidence="6" id="KW-1185">Reference proteome</keyword>
<accession>A0A5C7ITJ9</accession>
<gene>
    <name evidence="5" type="ORF">EZV62_001200</name>
</gene>
<dbReference type="Pfam" id="PF20160">
    <property type="entry name" value="C-JID"/>
    <property type="match status" value="1"/>
</dbReference>
<keyword evidence="1" id="KW-0433">Leucine-rich repeat</keyword>
<dbReference type="PANTHER" id="PTHR47186">
    <property type="entry name" value="LEUCINE-RICH REPEAT-CONTAINING PROTEIN 57"/>
    <property type="match status" value="1"/>
</dbReference>
<dbReference type="SUPFAM" id="SSF52058">
    <property type="entry name" value="L domain-like"/>
    <property type="match status" value="1"/>
</dbReference>
<evidence type="ECO:0000256" key="1">
    <source>
        <dbReference type="ARBA" id="ARBA00022614"/>
    </source>
</evidence>
<protein>
    <recommendedName>
        <fullName evidence="4">C-JID domain-containing protein</fullName>
    </recommendedName>
</protein>
<sequence length="551" mass="61455">MSLGNLRQISLIGCEQLIEVPDLSGAPNLHVMDLDGCSNLTKLSKISRNVKKLYLVRTAVEEIPSLRHLTSLETLCLNDCSNFSTFPQISSAITHLSLSETAIEEVPNSAIKSLNKLVSLDLSYNTRLKNLPSLRHLISLETLYLDGCSNITKFPQISEAITSLFLSGTAIDEVSNSAIESLYKLVSLYIRDNTRLKNLPSMSHLTSLRLLHLEGCSNITEFPEISVEITNLCLSGTAIEEIPSFVERFINLQYLTLDHCRSLKRVSSGILRFPLPSRLEFVDASHCISLETLPDTTVVSTGKLYFQYYNCLKLDVKACINIHTDVQTRIQLMAINAQETRKFLSSWSCFPGSEIPEWVSYQNEGSSLTIDLPPHWYNNNFFGLVLCIVASCDSSDGGYSTVDCTCNFIDSDCDCQENICDLEISHYKTTWEHPKTDHVFVTYSESGEVDSGLSSMYSLCQKVRFQFSPINDCCKVKKCGVHLVYSESKDDSTESGDHDIAKEDQEEDSQNSESRLSQNAPMVFQAHVADGIQFVRDINNSLAADEASVVD</sequence>
<dbReference type="EMBL" id="VAHF01000001">
    <property type="protein sequence ID" value="TXG72621.1"/>
    <property type="molecule type" value="Genomic_DNA"/>
</dbReference>
<name>A0A5C7ITJ9_9ROSI</name>
<evidence type="ECO:0000313" key="5">
    <source>
        <dbReference type="EMBL" id="TXG72621.1"/>
    </source>
</evidence>
<dbReference type="PROSITE" id="PS51450">
    <property type="entry name" value="LRR"/>
    <property type="match status" value="1"/>
</dbReference>
<comment type="caution">
    <text evidence="5">The sequence shown here is derived from an EMBL/GenBank/DDBJ whole genome shotgun (WGS) entry which is preliminary data.</text>
</comment>
<dbReference type="PANTHER" id="PTHR47186:SF3">
    <property type="entry name" value="OS09G0267800 PROTEIN"/>
    <property type="match status" value="1"/>
</dbReference>
<proteinExistence type="predicted"/>
<dbReference type="Pfam" id="PF13855">
    <property type="entry name" value="LRR_8"/>
    <property type="match status" value="1"/>
</dbReference>
<dbReference type="OrthoDB" id="1751997at2759"/>
<evidence type="ECO:0000256" key="2">
    <source>
        <dbReference type="ARBA" id="ARBA00022737"/>
    </source>
</evidence>